<accession>A0AA35YNW6</accession>
<dbReference type="EMBL" id="OX465079">
    <property type="protein sequence ID" value="CAI9277324.1"/>
    <property type="molecule type" value="Genomic_DNA"/>
</dbReference>
<protein>
    <recommendedName>
        <fullName evidence="2">Arabidopsis retrotransposon Orf1 C-terminal domain-containing protein</fullName>
    </recommendedName>
</protein>
<reference evidence="3" key="1">
    <citation type="submission" date="2023-04" db="EMBL/GenBank/DDBJ databases">
        <authorList>
            <person name="Vijverberg K."/>
            <person name="Xiong W."/>
            <person name="Schranz E."/>
        </authorList>
    </citation>
    <scope>NUCLEOTIDE SEQUENCE</scope>
</reference>
<keyword evidence="4" id="KW-1185">Reference proteome</keyword>
<evidence type="ECO:0000313" key="4">
    <source>
        <dbReference type="Proteomes" id="UP001177003"/>
    </source>
</evidence>
<gene>
    <name evidence="3" type="ORF">LSALG_LOCUS17256</name>
</gene>
<sequence length="232" mass="26340">MSTSRKRSATARGKSPAIAQNKEPNIPRPTLIPLGVLDGVTKLFHNIEWENLLNLLAHTYHLLTSEFLADCGLDNERKKVAFQHMGEPMHINFARVNDILSLPSSNTFVDFDSLPPKFNHKNFWIEITSGFFSCAGHNIATSIIHPCLRIAHRILMCTIFSHKEVVQVTKIEIFFLWCMTRHENPSILDFASFFFYKCALMKTKATGDICIGVFVTLLAQDLDIKLLDDYSP</sequence>
<name>A0AA35YNW6_LACSI</name>
<dbReference type="InterPro" id="IPR004312">
    <property type="entry name" value="ATHILA_Orf1_C"/>
</dbReference>
<organism evidence="3 4">
    <name type="scientific">Lactuca saligna</name>
    <name type="common">Willowleaf lettuce</name>
    <dbReference type="NCBI Taxonomy" id="75948"/>
    <lineage>
        <taxon>Eukaryota</taxon>
        <taxon>Viridiplantae</taxon>
        <taxon>Streptophyta</taxon>
        <taxon>Embryophyta</taxon>
        <taxon>Tracheophyta</taxon>
        <taxon>Spermatophyta</taxon>
        <taxon>Magnoliopsida</taxon>
        <taxon>eudicotyledons</taxon>
        <taxon>Gunneridae</taxon>
        <taxon>Pentapetalae</taxon>
        <taxon>asterids</taxon>
        <taxon>campanulids</taxon>
        <taxon>Asterales</taxon>
        <taxon>Asteraceae</taxon>
        <taxon>Cichorioideae</taxon>
        <taxon>Cichorieae</taxon>
        <taxon>Lactucinae</taxon>
        <taxon>Lactuca</taxon>
    </lineage>
</organism>
<evidence type="ECO:0000313" key="3">
    <source>
        <dbReference type="EMBL" id="CAI9277324.1"/>
    </source>
</evidence>
<evidence type="ECO:0000259" key="2">
    <source>
        <dbReference type="Pfam" id="PF03078"/>
    </source>
</evidence>
<feature type="domain" description="Arabidopsis retrotransposon Orf1 C-terminal" evidence="2">
    <location>
        <begin position="28"/>
        <end position="176"/>
    </location>
</feature>
<dbReference type="Proteomes" id="UP001177003">
    <property type="component" value="Chromosome 3"/>
</dbReference>
<feature type="region of interest" description="Disordered" evidence="1">
    <location>
        <begin position="1"/>
        <end position="24"/>
    </location>
</feature>
<proteinExistence type="predicted"/>
<dbReference type="AlphaFoldDB" id="A0AA35YNW6"/>
<evidence type="ECO:0000256" key="1">
    <source>
        <dbReference type="SAM" id="MobiDB-lite"/>
    </source>
</evidence>
<dbReference type="Pfam" id="PF03078">
    <property type="entry name" value="ATHILA"/>
    <property type="match status" value="1"/>
</dbReference>